<dbReference type="Proteomes" id="UP000789525">
    <property type="component" value="Unassembled WGS sequence"/>
</dbReference>
<proteinExistence type="predicted"/>
<name>A0ACA9PUA7_9GLOM</name>
<protein>
    <submittedName>
        <fullName evidence="1">16933_t:CDS:1</fullName>
    </submittedName>
</protein>
<evidence type="ECO:0000313" key="2">
    <source>
        <dbReference type="Proteomes" id="UP000789525"/>
    </source>
</evidence>
<organism evidence="1 2">
    <name type="scientific">Acaulospora colombiana</name>
    <dbReference type="NCBI Taxonomy" id="27376"/>
    <lineage>
        <taxon>Eukaryota</taxon>
        <taxon>Fungi</taxon>
        <taxon>Fungi incertae sedis</taxon>
        <taxon>Mucoromycota</taxon>
        <taxon>Glomeromycotina</taxon>
        <taxon>Glomeromycetes</taxon>
        <taxon>Diversisporales</taxon>
        <taxon>Acaulosporaceae</taxon>
        <taxon>Acaulospora</taxon>
    </lineage>
</organism>
<reference evidence="1" key="1">
    <citation type="submission" date="2021-06" db="EMBL/GenBank/DDBJ databases">
        <authorList>
            <person name="Kallberg Y."/>
            <person name="Tangrot J."/>
            <person name="Rosling A."/>
        </authorList>
    </citation>
    <scope>NUCLEOTIDE SEQUENCE</scope>
    <source>
        <strain evidence="1">CL356</strain>
    </source>
</reference>
<dbReference type="EMBL" id="CAJVPT010037276">
    <property type="protein sequence ID" value="CAG8717064.1"/>
    <property type="molecule type" value="Genomic_DNA"/>
</dbReference>
<evidence type="ECO:0000313" key="1">
    <source>
        <dbReference type="EMBL" id="CAG8717064.1"/>
    </source>
</evidence>
<comment type="caution">
    <text evidence="1">The sequence shown here is derived from an EMBL/GenBank/DDBJ whole genome shotgun (WGS) entry which is preliminary data.</text>
</comment>
<keyword evidence="2" id="KW-1185">Reference proteome</keyword>
<sequence length="160" mass="17127">MIDAFSNASEVWVVNLDVNASRQGKETRISEKRSSSNSSCPKYLVNNEAAVIQSSTYVQVGGGKALIIALMGVVQSTSSVDFLGMEIVGDCAMVRSVGGRLDEGLQQQRLGTSFFSIQHTDNRDMLQFNVPLGMGVIAGADGIVESSKFVDFLAFSSSTF</sequence>
<gene>
    <name evidence="1" type="ORF">ACOLOM_LOCUS10955</name>
</gene>
<accession>A0ACA9PUA7</accession>